<gene>
    <name evidence="1" type="ORF">X777_10844</name>
</gene>
<sequence length="62" mass="7127">MSNSVKLTLEQRANIKLCAKLNMTSRDTCKLMQQVHGIDLAVEDKTVSNWYTVFNKNQQNIL</sequence>
<name>A0A026W6Z1_OOCBI</name>
<protein>
    <recommendedName>
        <fullName evidence="3">Mos1 transposase HTH domain-containing protein</fullName>
    </recommendedName>
</protein>
<evidence type="ECO:0008006" key="3">
    <source>
        <dbReference type="Google" id="ProtNLM"/>
    </source>
</evidence>
<reference evidence="1 2" key="1">
    <citation type="journal article" date="2014" name="Curr. Biol.">
        <title>The genome of the clonal raider ant Cerapachys biroi.</title>
        <authorList>
            <person name="Oxley P.R."/>
            <person name="Ji L."/>
            <person name="Fetter-Pruneda I."/>
            <person name="McKenzie S.K."/>
            <person name="Li C."/>
            <person name="Hu H."/>
            <person name="Zhang G."/>
            <person name="Kronauer D.J."/>
        </authorList>
    </citation>
    <scope>NUCLEOTIDE SEQUENCE [LARGE SCALE GENOMIC DNA]</scope>
</reference>
<evidence type="ECO:0000313" key="2">
    <source>
        <dbReference type="Proteomes" id="UP000053097"/>
    </source>
</evidence>
<organism evidence="1 2">
    <name type="scientific">Ooceraea biroi</name>
    <name type="common">Clonal raider ant</name>
    <name type="synonym">Cerapachys biroi</name>
    <dbReference type="NCBI Taxonomy" id="2015173"/>
    <lineage>
        <taxon>Eukaryota</taxon>
        <taxon>Metazoa</taxon>
        <taxon>Ecdysozoa</taxon>
        <taxon>Arthropoda</taxon>
        <taxon>Hexapoda</taxon>
        <taxon>Insecta</taxon>
        <taxon>Pterygota</taxon>
        <taxon>Neoptera</taxon>
        <taxon>Endopterygota</taxon>
        <taxon>Hymenoptera</taxon>
        <taxon>Apocrita</taxon>
        <taxon>Aculeata</taxon>
        <taxon>Formicoidea</taxon>
        <taxon>Formicidae</taxon>
        <taxon>Dorylinae</taxon>
        <taxon>Ooceraea</taxon>
    </lineage>
</organism>
<keyword evidence="2" id="KW-1185">Reference proteome</keyword>
<dbReference type="EMBL" id="KK107447">
    <property type="protein sequence ID" value="EZA50794.1"/>
    <property type="molecule type" value="Genomic_DNA"/>
</dbReference>
<proteinExistence type="predicted"/>
<dbReference type="AlphaFoldDB" id="A0A026W6Z1"/>
<accession>A0A026W6Z1</accession>
<evidence type="ECO:0000313" key="1">
    <source>
        <dbReference type="EMBL" id="EZA50794.1"/>
    </source>
</evidence>
<dbReference type="Proteomes" id="UP000053097">
    <property type="component" value="Unassembled WGS sequence"/>
</dbReference>